<dbReference type="STRING" id="869754.A0A1A0H9W1"/>
<evidence type="ECO:0000256" key="4">
    <source>
        <dbReference type="ARBA" id="ARBA00022753"/>
    </source>
</evidence>
<comment type="caution">
    <text evidence="11">The sequence shown here is derived from an EMBL/GenBank/DDBJ whole genome shotgun (WGS) entry which is preliminary data.</text>
</comment>
<evidence type="ECO:0000256" key="2">
    <source>
        <dbReference type="ARBA" id="ARBA00010883"/>
    </source>
</evidence>
<dbReference type="EMBL" id="LXTC01000004">
    <property type="protein sequence ID" value="OBA20785.1"/>
    <property type="molecule type" value="Genomic_DNA"/>
</dbReference>
<keyword evidence="12" id="KW-1185">Reference proteome</keyword>
<dbReference type="GO" id="GO:0035091">
    <property type="term" value="F:phosphatidylinositol binding"/>
    <property type="evidence" value="ECO:0007669"/>
    <property type="project" value="InterPro"/>
</dbReference>
<keyword evidence="5" id="KW-0653">Protein transport</keyword>
<keyword evidence="6" id="KW-0446">Lipid-binding</keyword>
<dbReference type="AlphaFoldDB" id="A0A1A0H9W1"/>
<sequence length="609" mass="70470">MDDSDIFPDIEQDNNPLFFSPSASAGHARTNTESAVQNDPKYALNLQESYVDFGSTSLVNNSLGLSQKIRKMLQNPRLQIDVILSERLVNTAVVVYLIEIKIEGSQDQEDSVIVKRRYSEFKLLRDNLVKLFPTVIIPPIPEKHTLLTYLINSLDNAKELSVIDVRKRYFKKFLQDVVFHANPLLKSCPLLLKFFDPNYERSWENAINEPPVSLLPQNILLANPNNPTDQNGLYLLLPAIAGFDVTSPDNLSSLHKINGDLHKLHNEVKLFNLKESNSSELQEYEDFFSDIPPELLHFEKNVHQNIKVLSDLHKLNGRNIRNFKLMIDVLIELGGNLNNFSLQVHEMVPQDNNQLSLVIERFGSTMDSNFLNFEHFLHEHVIPEWEEPVNQFAQYYLSALQLVKFYKYKLLQYKLLYKLKFAKIQELLNSTHNEESLKHLKNLNINSPSITSAIQRIESKQKNRKPPSGKKSWYGLFGGNKPTFSLSEEQLNGDRPAPVLDEASAFTQPQMNINIQHRVQHIEKELDKLDQLIGLFNEDMKKLTENLKFNFQEYTMKMEKKWLLVMIDLVRAGRQLFEENLQNWTDLKTYVDQSSDDLSTDRISETLSR</sequence>
<evidence type="ECO:0000256" key="7">
    <source>
        <dbReference type="ARBA" id="ARBA00023136"/>
    </source>
</evidence>
<dbReference type="InterPro" id="IPR036871">
    <property type="entry name" value="PX_dom_sf"/>
</dbReference>
<proteinExistence type="inferred from homology"/>
<dbReference type="InterPro" id="IPR001683">
    <property type="entry name" value="PX_dom"/>
</dbReference>
<dbReference type="InterPro" id="IPR051079">
    <property type="entry name" value="Sorting_Nexin_Autophagy"/>
</dbReference>
<dbReference type="PANTHER" id="PTHR46979:SF2">
    <property type="entry name" value="SORTING NEXIN-41"/>
    <property type="match status" value="1"/>
</dbReference>
<comment type="similarity">
    <text evidence="2">Belongs to the sorting nexin family.</text>
</comment>
<evidence type="ECO:0000256" key="9">
    <source>
        <dbReference type="SAM" id="MobiDB-lite"/>
    </source>
</evidence>
<dbReference type="OrthoDB" id="289314at2759"/>
<feature type="region of interest" description="Disordered" evidence="9">
    <location>
        <begin position="11"/>
        <end position="36"/>
    </location>
</feature>
<dbReference type="GO" id="GO:0005829">
    <property type="term" value="C:cytosol"/>
    <property type="evidence" value="ECO:0007669"/>
    <property type="project" value="GOC"/>
</dbReference>
<evidence type="ECO:0000256" key="5">
    <source>
        <dbReference type="ARBA" id="ARBA00022927"/>
    </source>
</evidence>
<name>A0A1A0H9W1_9ASCO</name>
<keyword evidence="7" id="KW-0472">Membrane</keyword>
<keyword evidence="8" id="KW-0175">Coiled coil</keyword>
<dbReference type="PANTHER" id="PTHR46979">
    <property type="entry name" value="SORTING NEXIN-41"/>
    <property type="match status" value="1"/>
</dbReference>
<dbReference type="Pfam" id="PF00787">
    <property type="entry name" value="PX"/>
    <property type="match status" value="1"/>
</dbReference>
<evidence type="ECO:0000256" key="6">
    <source>
        <dbReference type="ARBA" id="ARBA00023121"/>
    </source>
</evidence>
<dbReference type="Proteomes" id="UP000092555">
    <property type="component" value="Unassembled WGS sequence"/>
</dbReference>
<dbReference type="PROSITE" id="PS50195">
    <property type="entry name" value="PX"/>
    <property type="match status" value="1"/>
</dbReference>
<evidence type="ECO:0000256" key="1">
    <source>
        <dbReference type="ARBA" id="ARBA00004481"/>
    </source>
</evidence>
<dbReference type="SMART" id="SM00312">
    <property type="entry name" value="PX"/>
    <property type="match status" value="1"/>
</dbReference>
<dbReference type="GO" id="GO:0010008">
    <property type="term" value="C:endosome membrane"/>
    <property type="evidence" value="ECO:0007669"/>
    <property type="project" value="UniProtKB-SubCell"/>
</dbReference>
<accession>A0A1A0H9W1</accession>
<evidence type="ECO:0000256" key="8">
    <source>
        <dbReference type="SAM" id="Coils"/>
    </source>
</evidence>
<dbReference type="GO" id="GO:0042147">
    <property type="term" value="P:retrograde transport, endosome to Golgi"/>
    <property type="evidence" value="ECO:0007669"/>
    <property type="project" value="InterPro"/>
</dbReference>
<dbReference type="RefSeq" id="XP_018711307.1">
    <property type="nucleotide sequence ID" value="XM_018854982.1"/>
</dbReference>
<keyword evidence="4" id="KW-0967">Endosome</keyword>
<protein>
    <recommendedName>
        <fullName evidence="10">PX domain-containing protein</fullName>
    </recommendedName>
</protein>
<feature type="coiled-coil region" evidence="8">
    <location>
        <begin position="512"/>
        <end position="546"/>
    </location>
</feature>
<feature type="compositionally biased region" description="Polar residues" evidence="9">
    <location>
        <begin position="13"/>
        <end position="36"/>
    </location>
</feature>
<reference evidence="11 12" key="1">
    <citation type="submission" date="2016-05" db="EMBL/GenBank/DDBJ databases">
        <title>Comparative genomics of biotechnologically important yeasts.</title>
        <authorList>
            <consortium name="DOE Joint Genome Institute"/>
            <person name="Riley R."/>
            <person name="Haridas S."/>
            <person name="Wolfe K.H."/>
            <person name="Lopes M.R."/>
            <person name="Hittinger C.T."/>
            <person name="Goker M."/>
            <person name="Salamov A."/>
            <person name="Wisecaver J."/>
            <person name="Long T.M."/>
            <person name="Aerts A.L."/>
            <person name="Barry K."/>
            <person name="Choi C."/>
            <person name="Clum A."/>
            <person name="Coughlan A.Y."/>
            <person name="Deshpande S."/>
            <person name="Douglass A.P."/>
            <person name="Hanson S.J."/>
            <person name="Klenk H.-P."/>
            <person name="LaButti K."/>
            <person name="Lapidus A."/>
            <person name="Lindquist E."/>
            <person name="Lipzen A."/>
            <person name="Meier-kolthoff J.P."/>
            <person name="Ohm R.A."/>
            <person name="Otillar R.P."/>
            <person name="Pangilinan J."/>
            <person name="Peng Y."/>
            <person name="Rokas A."/>
            <person name="Rosa C.A."/>
            <person name="Scheuner C."/>
            <person name="Sibirny A.A."/>
            <person name="Slot J.C."/>
            <person name="Stielow J.B."/>
            <person name="Sun H."/>
            <person name="Kurtzman C.P."/>
            <person name="Blackwell M."/>
            <person name="Grigoriev I.V."/>
            <person name="Jeffries T.W."/>
        </authorList>
    </citation>
    <scope>NUCLEOTIDE SEQUENCE [LARGE SCALE GENOMIC DNA]</scope>
    <source>
        <strain evidence="11 12">NRRL YB-4993</strain>
    </source>
</reference>
<dbReference type="CDD" id="cd06867">
    <property type="entry name" value="PX_SNX41_42"/>
    <property type="match status" value="1"/>
</dbReference>
<evidence type="ECO:0000259" key="10">
    <source>
        <dbReference type="PROSITE" id="PS50195"/>
    </source>
</evidence>
<dbReference type="SUPFAM" id="SSF64268">
    <property type="entry name" value="PX domain"/>
    <property type="match status" value="1"/>
</dbReference>
<feature type="domain" description="PX" evidence="10">
    <location>
        <begin position="74"/>
        <end position="202"/>
    </location>
</feature>
<evidence type="ECO:0000313" key="11">
    <source>
        <dbReference type="EMBL" id="OBA20785.1"/>
    </source>
</evidence>
<evidence type="ECO:0000256" key="3">
    <source>
        <dbReference type="ARBA" id="ARBA00022448"/>
    </source>
</evidence>
<dbReference type="GO" id="GO:0015031">
    <property type="term" value="P:protein transport"/>
    <property type="evidence" value="ECO:0007669"/>
    <property type="project" value="UniProtKB-KW"/>
</dbReference>
<dbReference type="Gene3D" id="3.30.1520.10">
    <property type="entry name" value="Phox-like domain"/>
    <property type="match status" value="1"/>
</dbReference>
<dbReference type="InterPro" id="IPR044106">
    <property type="entry name" value="PX_Snx41/Atg20"/>
</dbReference>
<keyword evidence="3" id="KW-0813">Transport</keyword>
<comment type="subcellular location">
    <subcellularLocation>
        <location evidence="1">Endosome membrane</location>
        <topology evidence="1">Peripheral membrane protein</topology>
    </subcellularLocation>
</comment>
<evidence type="ECO:0000313" key="12">
    <source>
        <dbReference type="Proteomes" id="UP000092555"/>
    </source>
</evidence>
<dbReference type="GeneID" id="30027958"/>
<organism evidence="11 12">
    <name type="scientific">Metschnikowia bicuspidata var. bicuspidata NRRL YB-4993</name>
    <dbReference type="NCBI Taxonomy" id="869754"/>
    <lineage>
        <taxon>Eukaryota</taxon>
        <taxon>Fungi</taxon>
        <taxon>Dikarya</taxon>
        <taxon>Ascomycota</taxon>
        <taxon>Saccharomycotina</taxon>
        <taxon>Pichiomycetes</taxon>
        <taxon>Metschnikowiaceae</taxon>
        <taxon>Metschnikowia</taxon>
    </lineage>
</organism>
<gene>
    <name evidence="11" type="ORF">METBIDRAFT_205822</name>
</gene>